<organism evidence="1">
    <name type="scientific">Anguilla anguilla</name>
    <name type="common">European freshwater eel</name>
    <name type="synonym">Muraena anguilla</name>
    <dbReference type="NCBI Taxonomy" id="7936"/>
    <lineage>
        <taxon>Eukaryota</taxon>
        <taxon>Metazoa</taxon>
        <taxon>Chordata</taxon>
        <taxon>Craniata</taxon>
        <taxon>Vertebrata</taxon>
        <taxon>Euteleostomi</taxon>
        <taxon>Actinopterygii</taxon>
        <taxon>Neopterygii</taxon>
        <taxon>Teleostei</taxon>
        <taxon>Anguilliformes</taxon>
        <taxon>Anguillidae</taxon>
        <taxon>Anguilla</taxon>
    </lineage>
</organism>
<reference evidence="1" key="2">
    <citation type="journal article" date="2015" name="Fish Shellfish Immunol.">
        <title>Early steps in the European eel (Anguilla anguilla)-Vibrio vulnificus interaction in the gills: Role of the RtxA13 toxin.</title>
        <authorList>
            <person name="Callol A."/>
            <person name="Pajuelo D."/>
            <person name="Ebbesson L."/>
            <person name="Teles M."/>
            <person name="MacKenzie S."/>
            <person name="Amaro C."/>
        </authorList>
    </citation>
    <scope>NUCLEOTIDE SEQUENCE</scope>
</reference>
<reference evidence="1" key="1">
    <citation type="submission" date="2014-11" db="EMBL/GenBank/DDBJ databases">
        <authorList>
            <person name="Amaro Gonzalez C."/>
        </authorList>
    </citation>
    <scope>NUCLEOTIDE SEQUENCE</scope>
</reference>
<proteinExistence type="predicted"/>
<accession>A0A0E9RA49</accession>
<protein>
    <submittedName>
        <fullName evidence="1">Uncharacterized protein</fullName>
    </submittedName>
</protein>
<name>A0A0E9RA49_ANGAN</name>
<dbReference type="AlphaFoldDB" id="A0A0E9RA49"/>
<sequence>MFDMRAYVPETGTLRPTVTRKWNIAVFWPLGVRVSHYVPFSFLSCDSAEGSFEGPCPFSASSATPV</sequence>
<evidence type="ECO:0000313" key="1">
    <source>
        <dbReference type="EMBL" id="JAH25672.1"/>
    </source>
</evidence>
<dbReference type="EMBL" id="GBXM01082905">
    <property type="protein sequence ID" value="JAH25672.1"/>
    <property type="molecule type" value="Transcribed_RNA"/>
</dbReference>